<organism evidence="3 4">
    <name type="scientific">Vitrella brassicaformis (strain CCMP3155)</name>
    <dbReference type="NCBI Taxonomy" id="1169540"/>
    <lineage>
        <taxon>Eukaryota</taxon>
        <taxon>Sar</taxon>
        <taxon>Alveolata</taxon>
        <taxon>Colpodellida</taxon>
        <taxon>Vitrellaceae</taxon>
        <taxon>Vitrella</taxon>
    </lineage>
</organism>
<dbReference type="Proteomes" id="UP000041254">
    <property type="component" value="Unassembled WGS sequence"/>
</dbReference>
<feature type="coiled-coil region" evidence="1">
    <location>
        <begin position="231"/>
        <end position="265"/>
    </location>
</feature>
<keyword evidence="1" id="KW-0175">Coiled coil</keyword>
<dbReference type="InterPro" id="IPR011333">
    <property type="entry name" value="SKP1/BTB/POZ_sf"/>
</dbReference>
<dbReference type="InParanoid" id="A0A0G4H7X1"/>
<evidence type="ECO:0008006" key="5">
    <source>
        <dbReference type="Google" id="ProtNLM"/>
    </source>
</evidence>
<dbReference type="VEuPathDB" id="CryptoDB:Vbra_23107"/>
<dbReference type="EMBL" id="CDMY01001060">
    <property type="protein sequence ID" value="CEM40011.1"/>
    <property type="molecule type" value="Genomic_DNA"/>
</dbReference>
<dbReference type="AlphaFoldDB" id="A0A0G4H7X1"/>
<evidence type="ECO:0000256" key="2">
    <source>
        <dbReference type="SAM" id="MobiDB-lite"/>
    </source>
</evidence>
<evidence type="ECO:0000256" key="1">
    <source>
        <dbReference type="SAM" id="Coils"/>
    </source>
</evidence>
<gene>
    <name evidence="3" type="ORF">Vbra_23107</name>
</gene>
<keyword evidence="4" id="KW-1185">Reference proteome</keyword>
<dbReference type="Gene3D" id="3.30.710.10">
    <property type="entry name" value="Potassium Channel Kv1.1, Chain A"/>
    <property type="match status" value="1"/>
</dbReference>
<reference evidence="3 4" key="1">
    <citation type="submission" date="2014-11" db="EMBL/GenBank/DDBJ databases">
        <authorList>
            <person name="Zhu J."/>
            <person name="Qi W."/>
            <person name="Song R."/>
        </authorList>
    </citation>
    <scope>NUCLEOTIDE SEQUENCE [LARGE SCALE GENOMIC DNA]</scope>
</reference>
<feature type="non-terminal residue" evidence="3">
    <location>
        <position position="1"/>
    </location>
</feature>
<protein>
    <recommendedName>
        <fullName evidence="5">Potassium channel tetramerisation-type BTB domain-containing protein</fullName>
    </recommendedName>
</protein>
<sequence>LLLRQTKPPQTSRRATKTQRWHRGGEMDRSVAPCPERAILNSFHRPAVILCESLNPQKQEITTTKESTAQLKTNHRIADTPPTSGKDVLLLNVGGTERRVRRQHLTEGEGVEGTALALLFSGKFDERFVRDGKKRIFLDMDCPAFDVILQGILEARALQQATSEGGRDRNAVSRLLTEADKRQHKELHEFWIKKLLSPVHKTPDGDDTAQLAGREQSVTAEGIPEAAKGLITALNTVLKAHAERKRLLEEELHTEKTRYDKLMTEIEAVSSFLAPIGGDDPVRSVDVCGEVLSTCQSTIDAMPEDMALKRRNSASVWGGSVHDVPPDHMSRLIDHHRRKRHGASPEEASVPLQLTDERAQRAFEVNAAMYGVISGDGFIEMPSGARYRIVTDGTGRVPTNYNRVKTDEIRWFDGFDGRDKRYDHPGEVSRVSLMYEWEREAVVSMRDGEVRQIILPDSRFGAPYVELRLVSIE</sequence>
<feature type="region of interest" description="Disordered" evidence="2">
    <location>
        <begin position="1"/>
        <end position="29"/>
    </location>
</feature>
<evidence type="ECO:0000313" key="3">
    <source>
        <dbReference type="EMBL" id="CEM40011.1"/>
    </source>
</evidence>
<proteinExistence type="predicted"/>
<accession>A0A0G4H7X1</accession>
<name>A0A0G4H7X1_VITBC</name>
<dbReference type="OrthoDB" id="431168at2759"/>
<evidence type="ECO:0000313" key="4">
    <source>
        <dbReference type="Proteomes" id="UP000041254"/>
    </source>
</evidence>
<dbReference type="SUPFAM" id="SSF54695">
    <property type="entry name" value="POZ domain"/>
    <property type="match status" value="1"/>
</dbReference>